<dbReference type="EMBL" id="SJPR01000007">
    <property type="protein sequence ID" value="TWT94077.1"/>
    <property type="molecule type" value="Genomic_DNA"/>
</dbReference>
<dbReference type="AlphaFoldDB" id="A0A5C6A405"/>
<feature type="domain" description="Glycosyl transferase family 1" evidence="1">
    <location>
        <begin position="178"/>
        <end position="349"/>
    </location>
</feature>
<name>A0A5C6A405_9BACT</name>
<dbReference type="Proteomes" id="UP000317421">
    <property type="component" value="Unassembled WGS sequence"/>
</dbReference>
<evidence type="ECO:0000259" key="1">
    <source>
        <dbReference type="Pfam" id="PF00534"/>
    </source>
</evidence>
<dbReference type="Pfam" id="PF00534">
    <property type="entry name" value="Glycos_transf_1"/>
    <property type="match status" value="1"/>
</dbReference>
<dbReference type="InterPro" id="IPR028098">
    <property type="entry name" value="Glyco_trans_4-like_N"/>
</dbReference>
<dbReference type="PANTHER" id="PTHR12526">
    <property type="entry name" value="GLYCOSYLTRANSFERASE"/>
    <property type="match status" value="1"/>
</dbReference>
<feature type="domain" description="Glycosyltransferase subfamily 4-like N-terminal" evidence="2">
    <location>
        <begin position="12"/>
        <end position="168"/>
    </location>
</feature>
<sequence>MRVLFVQTSMPVGGAETLLVNLVRRLDPTRFAPEVVCLKERGPLGDTLAEEGFPVHYGLLKGKYDLRVLPRLTELMRRRKIDAVVTVGAGDKMFWGRLAARCAGVPVVAAALHSTGWPDGVGRLNRLQTPLTDAFIAVAEPHGRFLVEFERFPDSKVRVIPNGVDVERFAPPQGSMAIREELGVGPTTPLVGILAALRPEKNHELFVAAASRIRHAVPEAQFVVIGEGPERRSIEEAATLLGLYDPTNPQGSALKLLGNRDDVPSVLAALDVLTLTSHNEANPVSILEGMSCGLPVVATNVGSVSESVIEGQTGWLVPPGDKKLLAERVTDLLNEPLLAKRMGEAGRRRVVERSSLGVMVGGYERLIAEIYEQKTGRRVAAAPQQATPQQAAAEMQARTSDAALSY</sequence>
<keyword evidence="3" id="KW-0808">Transferase</keyword>
<dbReference type="GO" id="GO:0016757">
    <property type="term" value="F:glycosyltransferase activity"/>
    <property type="evidence" value="ECO:0007669"/>
    <property type="project" value="UniProtKB-KW"/>
</dbReference>
<accession>A0A5C6A405</accession>
<evidence type="ECO:0000259" key="2">
    <source>
        <dbReference type="Pfam" id="PF13439"/>
    </source>
</evidence>
<evidence type="ECO:0000313" key="4">
    <source>
        <dbReference type="Proteomes" id="UP000317421"/>
    </source>
</evidence>
<dbReference type="Pfam" id="PF13439">
    <property type="entry name" value="Glyco_transf_4"/>
    <property type="match status" value="1"/>
</dbReference>
<dbReference type="SUPFAM" id="SSF53756">
    <property type="entry name" value="UDP-Glycosyltransferase/glycogen phosphorylase"/>
    <property type="match status" value="1"/>
</dbReference>
<dbReference type="Gene3D" id="3.40.50.2000">
    <property type="entry name" value="Glycogen Phosphorylase B"/>
    <property type="match status" value="2"/>
</dbReference>
<evidence type="ECO:0000313" key="3">
    <source>
        <dbReference type="EMBL" id="TWT94077.1"/>
    </source>
</evidence>
<organism evidence="3 4">
    <name type="scientific">Botrimarina colliarenosi</name>
    <dbReference type="NCBI Taxonomy" id="2528001"/>
    <lineage>
        <taxon>Bacteria</taxon>
        <taxon>Pseudomonadati</taxon>
        <taxon>Planctomycetota</taxon>
        <taxon>Planctomycetia</taxon>
        <taxon>Pirellulales</taxon>
        <taxon>Lacipirellulaceae</taxon>
        <taxon>Botrimarina</taxon>
    </lineage>
</organism>
<keyword evidence="4" id="KW-1185">Reference proteome</keyword>
<dbReference type="InterPro" id="IPR001296">
    <property type="entry name" value="Glyco_trans_1"/>
</dbReference>
<dbReference type="EC" id="2.4.-.-" evidence="3"/>
<protein>
    <submittedName>
        <fullName evidence="3">Putative glycosyltransferase EpsF</fullName>
        <ecNumber evidence="3">2.4.-.-</ecNumber>
    </submittedName>
</protein>
<gene>
    <name evidence="3" type="primary">epsF_5</name>
    <name evidence="3" type="ORF">Pla108_37890</name>
</gene>
<proteinExistence type="predicted"/>
<dbReference type="PANTHER" id="PTHR12526:SF630">
    <property type="entry name" value="GLYCOSYLTRANSFERASE"/>
    <property type="match status" value="1"/>
</dbReference>
<reference evidence="3 4" key="1">
    <citation type="submission" date="2019-02" db="EMBL/GenBank/DDBJ databases">
        <title>Deep-cultivation of Planctomycetes and their phenomic and genomic characterization uncovers novel biology.</title>
        <authorList>
            <person name="Wiegand S."/>
            <person name="Jogler M."/>
            <person name="Boedeker C."/>
            <person name="Pinto D."/>
            <person name="Vollmers J."/>
            <person name="Rivas-Marin E."/>
            <person name="Kohn T."/>
            <person name="Peeters S.H."/>
            <person name="Heuer A."/>
            <person name="Rast P."/>
            <person name="Oberbeckmann S."/>
            <person name="Bunk B."/>
            <person name="Jeske O."/>
            <person name="Meyerdierks A."/>
            <person name="Storesund J.E."/>
            <person name="Kallscheuer N."/>
            <person name="Luecker S."/>
            <person name="Lage O.M."/>
            <person name="Pohl T."/>
            <person name="Merkel B.J."/>
            <person name="Hornburger P."/>
            <person name="Mueller R.-W."/>
            <person name="Bruemmer F."/>
            <person name="Labrenz M."/>
            <person name="Spormann A.M."/>
            <person name="Op Den Camp H."/>
            <person name="Overmann J."/>
            <person name="Amann R."/>
            <person name="Jetten M.S.M."/>
            <person name="Mascher T."/>
            <person name="Medema M.H."/>
            <person name="Devos D.P."/>
            <person name="Kaster A.-K."/>
            <person name="Ovreas L."/>
            <person name="Rohde M."/>
            <person name="Galperin M.Y."/>
            <person name="Jogler C."/>
        </authorList>
    </citation>
    <scope>NUCLEOTIDE SEQUENCE [LARGE SCALE GENOMIC DNA]</scope>
    <source>
        <strain evidence="3 4">Pla108</strain>
    </source>
</reference>
<keyword evidence="3" id="KW-0328">Glycosyltransferase</keyword>
<comment type="caution">
    <text evidence="3">The sequence shown here is derived from an EMBL/GenBank/DDBJ whole genome shotgun (WGS) entry which is preliminary data.</text>
</comment>